<dbReference type="Pfam" id="PF13089">
    <property type="entry name" value="PP_kinase_N"/>
    <property type="match status" value="1"/>
</dbReference>
<dbReference type="InterPro" id="IPR036832">
    <property type="entry name" value="PPK_N_dom_sf"/>
</dbReference>
<dbReference type="HAMAP" id="MF_00347">
    <property type="entry name" value="Polyphosphate_kinase"/>
    <property type="match status" value="1"/>
</dbReference>
<evidence type="ECO:0000256" key="5">
    <source>
        <dbReference type="ARBA" id="ARBA00022840"/>
    </source>
</evidence>
<dbReference type="Gene3D" id="3.30.870.10">
    <property type="entry name" value="Endonuclease Chain A"/>
    <property type="match status" value="2"/>
</dbReference>
<evidence type="ECO:0000259" key="9">
    <source>
        <dbReference type="Pfam" id="PF13089"/>
    </source>
</evidence>
<feature type="domain" description="Polyphosphate kinase N-terminal" evidence="9">
    <location>
        <begin position="11"/>
        <end position="115"/>
    </location>
</feature>
<reference evidence="13" key="1">
    <citation type="submission" date="2014-12" db="EMBL/GenBank/DDBJ databases">
        <authorList>
            <person name="Salcher M.M."/>
        </authorList>
    </citation>
    <scope>NUCLEOTIDE SEQUENCE [LARGE SCALE GENOMIC DNA]</scope>
    <source>
        <strain evidence="13">MMS-10A-171</strain>
    </source>
</reference>
<keyword evidence="13" id="KW-1185">Reference proteome</keyword>
<evidence type="ECO:0000259" key="8">
    <source>
        <dbReference type="Pfam" id="PF02503"/>
    </source>
</evidence>
<dbReference type="CDD" id="cd09165">
    <property type="entry name" value="PLDc_PaPPK1_C1_like"/>
    <property type="match status" value="1"/>
</dbReference>
<keyword evidence="3 6" id="KW-0547">Nucleotide-binding</keyword>
<dbReference type="AlphaFoldDB" id="A0A0D6EWN4"/>
<feature type="domain" description="Polyphosphate kinase middle" evidence="8">
    <location>
        <begin position="126"/>
        <end position="307"/>
    </location>
</feature>
<dbReference type="NCBIfam" id="NF003921">
    <property type="entry name" value="PRK05443.2-2"/>
    <property type="match status" value="1"/>
</dbReference>
<dbReference type="InterPro" id="IPR003414">
    <property type="entry name" value="PP_kinase"/>
</dbReference>
<dbReference type="EMBL" id="LN827929">
    <property type="protein sequence ID" value="CEZ19891.1"/>
    <property type="molecule type" value="Genomic_DNA"/>
</dbReference>
<feature type="binding site" evidence="6">
    <location>
        <position position="376"/>
    </location>
    <ligand>
        <name>Mg(2+)</name>
        <dbReference type="ChEBI" id="CHEBI:18420"/>
    </ligand>
</feature>
<dbReference type="PANTHER" id="PTHR30218:SF0">
    <property type="entry name" value="POLYPHOSPHATE KINASE"/>
    <property type="match status" value="1"/>
</dbReference>
<dbReference type="Gene3D" id="3.30.1840.10">
    <property type="entry name" value="Polyphosphate kinase middle domain"/>
    <property type="match status" value="1"/>
</dbReference>
<evidence type="ECO:0000256" key="3">
    <source>
        <dbReference type="ARBA" id="ARBA00022741"/>
    </source>
</evidence>
<feature type="binding site" evidence="6">
    <location>
        <position position="48"/>
    </location>
    <ligand>
        <name>ATP</name>
        <dbReference type="ChEBI" id="CHEBI:30616"/>
    </ligand>
</feature>
<evidence type="ECO:0000256" key="4">
    <source>
        <dbReference type="ARBA" id="ARBA00022777"/>
    </source>
</evidence>
<dbReference type="PANTHER" id="PTHR30218">
    <property type="entry name" value="POLYPHOSPHATE KINASE"/>
    <property type="match status" value="1"/>
</dbReference>
<dbReference type="InterPro" id="IPR024953">
    <property type="entry name" value="PP_kinase_middle"/>
</dbReference>
<dbReference type="NCBIfam" id="NF003918">
    <property type="entry name" value="PRK05443.1-2"/>
    <property type="match status" value="1"/>
</dbReference>
<evidence type="ECO:0000259" key="11">
    <source>
        <dbReference type="Pfam" id="PF17941"/>
    </source>
</evidence>
<dbReference type="Pfam" id="PF02503">
    <property type="entry name" value="PP_kinase"/>
    <property type="match status" value="1"/>
</dbReference>
<keyword evidence="1 6" id="KW-0597">Phosphoprotein</keyword>
<dbReference type="OrthoDB" id="9761456at2"/>
<keyword evidence="2 6" id="KW-0808">Transferase</keyword>
<dbReference type="Pfam" id="PF17941">
    <property type="entry name" value="PP_kinase_C_1"/>
    <property type="match status" value="1"/>
</dbReference>
<name>A0A0D6EWN4_9PROT</name>
<dbReference type="GO" id="GO:0009358">
    <property type="term" value="C:polyphosphate kinase complex"/>
    <property type="evidence" value="ECO:0007669"/>
    <property type="project" value="InterPro"/>
</dbReference>
<evidence type="ECO:0000313" key="13">
    <source>
        <dbReference type="Proteomes" id="UP000064007"/>
    </source>
</evidence>
<dbReference type="HOGENOM" id="CLU_009678_5_0_4"/>
<evidence type="ECO:0000313" key="12">
    <source>
        <dbReference type="EMBL" id="CEZ19891.1"/>
    </source>
</evidence>
<dbReference type="EC" id="2.7.4.1" evidence="6 7"/>
<feature type="domain" description="Polyphosphate kinase C-terminal" evidence="11">
    <location>
        <begin position="332"/>
        <end position="507"/>
    </location>
</feature>
<dbReference type="Pfam" id="PF13090">
    <property type="entry name" value="PP_kinase_C"/>
    <property type="match status" value="1"/>
</dbReference>
<feature type="binding site" evidence="6">
    <location>
        <position position="603"/>
    </location>
    <ligand>
        <name>ATP</name>
        <dbReference type="ChEBI" id="CHEBI:30616"/>
    </ligand>
</feature>
<organism evidence="12 13">
    <name type="scientific">Candidatus Methylopumilus planktonicus</name>
    <dbReference type="NCBI Taxonomy" id="1581557"/>
    <lineage>
        <taxon>Bacteria</taxon>
        <taxon>Pseudomonadati</taxon>
        <taxon>Pseudomonadota</taxon>
        <taxon>Betaproteobacteria</taxon>
        <taxon>Nitrosomonadales</taxon>
        <taxon>Methylophilaceae</taxon>
        <taxon>Candidatus Methylopumilus</taxon>
    </lineage>
</organism>
<dbReference type="Proteomes" id="UP000064007">
    <property type="component" value="Chromosome 1"/>
</dbReference>
<dbReference type="InterPro" id="IPR036830">
    <property type="entry name" value="PP_kinase_middle_dom_sf"/>
</dbReference>
<dbReference type="GO" id="GO:0008976">
    <property type="term" value="F:polyphosphate kinase activity"/>
    <property type="evidence" value="ECO:0007669"/>
    <property type="project" value="UniProtKB-UniRule"/>
</dbReference>
<dbReference type="GO" id="GO:0006799">
    <property type="term" value="P:polyphosphate biosynthetic process"/>
    <property type="evidence" value="ECO:0007669"/>
    <property type="project" value="UniProtKB-UniRule"/>
</dbReference>
<dbReference type="NCBIfam" id="NF003917">
    <property type="entry name" value="PRK05443.1-1"/>
    <property type="match status" value="1"/>
</dbReference>
<evidence type="ECO:0000256" key="1">
    <source>
        <dbReference type="ARBA" id="ARBA00022553"/>
    </source>
</evidence>
<comment type="similarity">
    <text evidence="6 7">Belongs to the polyphosphate kinase 1 (PPK1) family.</text>
</comment>
<dbReference type="PIRSF" id="PIRSF015589">
    <property type="entry name" value="PP_kinase"/>
    <property type="match status" value="1"/>
</dbReference>
<dbReference type="RefSeq" id="WP_046488478.1">
    <property type="nucleotide sequence ID" value="NZ_LN827929.1"/>
</dbReference>
<dbReference type="InterPro" id="IPR041108">
    <property type="entry name" value="PP_kinase_C_1"/>
</dbReference>
<dbReference type="SUPFAM" id="SSF56024">
    <property type="entry name" value="Phospholipase D/nuclease"/>
    <property type="match status" value="2"/>
</dbReference>
<evidence type="ECO:0000256" key="2">
    <source>
        <dbReference type="ARBA" id="ARBA00022679"/>
    </source>
</evidence>
<dbReference type="SUPFAM" id="SSF140356">
    <property type="entry name" value="PPK N-terminal domain-like"/>
    <property type="match status" value="1"/>
</dbReference>
<dbReference type="NCBIfam" id="TIGR03705">
    <property type="entry name" value="poly_P_kin"/>
    <property type="match status" value="1"/>
</dbReference>
<keyword evidence="6" id="KW-0479">Metal-binding</keyword>
<proteinExistence type="inferred from homology"/>
<dbReference type="STRING" id="1581557.BN1208_1010"/>
<comment type="function">
    <text evidence="6 7">Catalyzes the reversible transfer of the terminal phosphate of ATP to form a long-chain polyphosphate (polyP).</text>
</comment>
<dbReference type="KEGG" id="mbat:BN1208_1010"/>
<evidence type="ECO:0000259" key="10">
    <source>
        <dbReference type="Pfam" id="PF13090"/>
    </source>
</evidence>
<dbReference type="InterPro" id="IPR025198">
    <property type="entry name" value="PPK_N_dom"/>
</dbReference>
<feature type="binding site" evidence="6">
    <location>
        <position position="575"/>
    </location>
    <ligand>
        <name>ATP</name>
        <dbReference type="ChEBI" id="CHEBI:30616"/>
    </ligand>
</feature>
<keyword evidence="6" id="KW-0460">Magnesium</keyword>
<keyword evidence="5 6" id="KW-0067">ATP-binding</keyword>
<dbReference type="InterPro" id="IPR025200">
    <property type="entry name" value="PPK_C_dom2"/>
</dbReference>
<keyword evidence="4 6" id="KW-0418">Kinase</keyword>
<accession>A0A0D6EWN4</accession>
<gene>
    <name evidence="6 12" type="primary">ppk</name>
    <name evidence="12" type="ORF">BN1208_1010</name>
</gene>
<evidence type="ECO:0000256" key="6">
    <source>
        <dbReference type="HAMAP-Rule" id="MF_00347"/>
    </source>
</evidence>
<dbReference type="SUPFAM" id="SSF143724">
    <property type="entry name" value="PHP14-like"/>
    <property type="match status" value="1"/>
</dbReference>
<feature type="domain" description="Polyphosphate kinase C-terminal" evidence="10">
    <location>
        <begin position="516"/>
        <end position="680"/>
    </location>
</feature>
<feature type="binding site" evidence="6">
    <location>
        <position position="406"/>
    </location>
    <ligand>
        <name>Mg(2+)</name>
        <dbReference type="ChEBI" id="CHEBI:18420"/>
    </ligand>
</feature>
<feature type="active site" description="Phosphohistidine intermediate" evidence="6">
    <location>
        <position position="436"/>
    </location>
</feature>
<feature type="binding site" evidence="6">
    <location>
        <position position="479"/>
    </location>
    <ligand>
        <name>ATP</name>
        <dbReference type="ChEBI" id="CHEBI:30616"/>
    </ligand>
</feature>
<dbReference type="GO" id="GO:0005524">
    <property type="term" value="F:ATP binding"/>
    <property type="evidence" value="ECO:0007669"/>
    <property type="project" value="UniProtKB-KW"/>
</dbReference>
<comment type="PTM">
    <text evidence="6 7">An intermediate of this reaction is the autophosphorylated ppk in which a phosphate is covalently linked to a histidine residue through a N-P bond.</text>
</comment>
<evidence type="ECO:0000256" key="7">
    <source>
        <dbReference type="RuleBase" id="RU003800"/>
    </source>
</evidence>
<dbReference type="GO" id="GO:0046872">
    <property type="term" value="F:metal ion binding"/>
    <property type="evidence" value="ECO:0007669"/>
    <property type="project" value="UniProtKB-KW"/>
</dbReference>
<sequence length="706" mass="80490">MNTVKSKLNLLNRELGVIEFNRRVLAQAQNQKAPILERLKFICIVASNLDEFFEIRIAVLKEQLRKYPKSKTVDGQVLADAYLDIVSEAQVLVETKYTLFKKDIIPKLNNEGIHLYFNHNNWTSSQLRWAKTYFQKDLVPLLTPIVLDPAHPFPKVINKSLNFFVTLEGKDDFGRTPKLAVVQAPRSIPRVIQMPSRISPSPYSLVILSTFMQAFVHELFPGMAVTGCYQFRVTRNSDLFVSDDDISDLRESLKGELSTRHLGDAVRLEISSDIPEHLMKYLRRSCELNQEDCYRVDGPVNLNRLMQVADIVERPDLKFPTHIPKQLTINGSIFEHLKKEDILLHHPYESFEPVLNLLREASRDPDVLAIKQTIYRTGNVSPVMDALIEAAKNGKEVTVIVELLARFDEETNIFWAAKLEEVGAHVVYGVVKHKCHAKMMMIVRKEQLPTKGRKKPEFILKRYIHLGTGNYHPRTAKLYTDFGLMTSNISLCEDAHKIFMQLTGTSRSIKLKALWNSPFTMFDNIVRSIRAEAKAAKAGKPARIVAKVNALLEPLIITELYKASQAGVKIDLIVRGVCALKPKVKGLSENINVRSIIGQFLEHHRIYYFHANGKETLYLSSADWMDRNLFRRIEVAFPVLDKTLKQKAIHEGLNELLKDKSAWIMNSNGTYRQSKILTQNAQPSGQQNLLLKYSAAAQPAKRKLKT</sequence>
<protein>
    <recommendedName>
        <fullName evidence="6 7">Polyphosphate kinase</fullName>
        <ecNumber evidence="6 7">2.7.4.1</ecNumber>
    </recommendedName>
    <alternativeName>
        <fullName evidence="6">ATP-polyphosphate phosphotransferase</fullName>
    </alternativeName>
    <alternativeName>
        <fullName evidence="6">Polyphosphoric acid kinase</fullName>
    </alternativeName>
</protein>
<dbReference type="Gene3D" id="1.20.58.310">
    <property type="entry name" value="Polyphosphate kinase N-terminal domain"/>
    <property type="match status" value="1"/>
</dbReference>
<comment type="catalytic activity">
    <reaction evidence="6 7">
        <text>[phosphate](n) + ATP = [phosphate](n+1) + ADP</text>
        <dbReference type="Rhea" id="RHEA:19573"/>
        <dbReference type="Rhea" id="RHEA-COMP:9859"/>
        <dbReference type="Rhea" id="RHEA-COMP:14280"/>
        <dbReference type="ChEBI" id="CHEBI:16838"/>
        <dbReference type="ChEBI" id="CHEBI:30616"/>
        <dbReference type="ChEBI" id="CHEBI:456216"/>
        <dbReference type="EC" id="2.7.4.1"/>
    </reaction>
</comment>
<comment type="cofactor">
    <cofactor evidence="6">
        <name>Mg(2+)</name>
        <dbReference type="ChEBI" id="CHEBI:18420"/>
    </cofactor>
</comment>